<dbReference type="Proteomes" id="UP000581769">
    <property type="component" value="Unassembled WGS sequence"/>
</dbReference>
<dbReference type="RefSeq" id="WP_184782496.1">
    <property type="nucleotide sequence ID" value="NZ_JACHMG010000001.1"/>
</dbReference>
<evidence type="ECO:0000256" key="1">
    <source>
        <dbReference type="SAM" id="MobiDB-lite"/>
    </source>
</evidence>
<sequence>MPTIALRDFRCSSQYTTSGTLVLAEVRLVDERPLQVALTEVLQVNALAARLRRRMAYRVLQHELRLVLSFLRTPKNGRLVARTGDIQSAARHIGSFFAESVGLGLLTAGMRSEHGWDGDYRNRIDRRRSPRTIVEAIENDPPYRGTAQAPG</sequence>
<reference evidence="2 3" key="1">
    <citation type="submission" date="2020-08" db="EMBL/GenBank/DDBJ databases">
        <title>Sequencing the genomes of 1000 actinobacteria strains.</title>
        <authorList>
            <person name="Klenk H.-P."/>
        </authorList>
    </citation>
    <scope>NUCLEOTIDE SEQUENCE [LARGE SCALE GENOMIC DNA]</scope>
    <source>
        <strain evidence="2 3">DSM 45859</strain>
    </source>
</reference>
<gene>
    <name evidence="2" type="ORF">BJY18_005176</name>
</gene>
<accession>A0A840IXX2</accession>
<evidence type="ECO:0000313" key="2">
    <source>
        <dbReference type="EMBL" id="MBB4687691.1"/>
    </source>
</evidence>
<dbReference type="EMBL" id="JACHMG010000001">
    <property type="protein sequence ID" value="MBB4687691.1"/>
    <property type="molecule type" value="Genomic_DNA"/>
</dbReference>
<comment type="caution">
    <text evidence="2">The sequence shown here is derived from an EMBL/GenBank/DDBJ whole genome shotgun (WGS) entry which is preliminary data.</text>
</comment>
<name>A0A840IXX2_9PSEU</name>
<evidence type="ECO:0000313" key="3">
    <source>
        <dbReference type="Proteomes" id="UP000581769"/>
    </source>
</evidence>
<protein>
    <submittedName>
        <fullName evidence="2">Uncharacterized protein</fullName>
    </submittedName>
</protein>
<keyword evidence="3" id="KW-1185">Reference proteome</keyword>
<feature type="region of interest" description="Disordered" evidence="1">
    <location>
        <begin position="131"/>
        <end position="151"/>
    </location>
</feature>
<dbReference type="AlphaFoldDB" id="A0A840IXX2"/>
<proteinExistence type="predicted"/>
<organism evidence="2 3">
    <name type="scientific">Amycolatopsis jiangsuensis</name>
    <dbReference type="NCBI Taxonomy" id="1181879"/>
    <lineage>
        <taxon>Bacteria</taxon>
        <taxon>Bacillati</taxon>
        <taxon>Actinomycetota</taxon>
        <taxon>Actinomycetes</taxon>
        <taxon>Pseudonocardiales</taxon>
        <taxon>Pseudonocardiaceae</taxon>
        <taxon>Amycolatopsis</taxon>
    </lineage>
</organism>